<sequence>MIRKIAIGALIGLAIGCTMELLLSAFAGNSYSPGATSYLDQFDNQNIAVLIQRLIYSGLGAIQYCAAGLYKRESWPLPFTSLVHALIVLTSALLAGAYLHWFPLTLSAFAVFLLQALLIYALVWAVTFWMAVSEIRRVNAALGEANA</sequence>
<name>A0A1Y1RN97_9MICC</name>
<feature type="transmembrane region" description="Helical" evidence="1">
    <location>
        <begin position="7"/>
        <end position="27"/>
    </location>
</feature>
<evidence type="ECO:0000256" key="1">
    <source>
        <dbReference type="SAM" id="Phobius"/>
    </source>
</evidence>
<gene>
    <name evidence="2" type="ORF">A7979_05480</name>
</gene>
<keyword evidence="1" id="KW-0472">Membrane</keyword>
<dbReference type="AlphaFoldDB" id="A0A1Y1RN97"/>
<dbReference type="InterPro" id="IPR021560">
    <property type="entry name" value="DUF3021"/>
</dbReference>
<dbReference type="PROSITE" id="PS51257">
    <property type="entry name" value="PROKAR_LIPOPROTEIN"/>
    <property type="match status" value="1"/>
</dbReference>
<proteinExistence type="predicted"/>
<dbReference type="Proteomes" id="UP000192359">
    <property type="component" value="Unassembled WGS sequence"/>
</dbReference>
<comment type="caution">
    <text evidence="2">The sequence shown here is derived from an EMBL/GenBank/DDBJ whole genome shotgun (WGS) entry which is preliminary data.</text>
</comment>
<dbReference type="RefSeq" id="WP_083092611.1">
    <property type="nucleotide sequence ID" value="NZ_LXWF01000041.1"/>
</dbReference>
<keyword evidence="1" id="KW-0812">Transmembrane</keyword>
<feature type="transmembrane region" description="Helical" evidence="1">
    <location>
        <begin position="108"/>
        <end position="132"/>
    </location>
</feature>
<dbReference type="OrthoDB" id="3267183at2"/>
<dbReference type="Pfam" id="PF11457">
    <property type="entry name" value="DUF3021"/>
    <property type="match status" value="1"/>
</dbReference>
<dbReference type="EMBL" id="LXWF01000041">
    <property type="protein sequence ID" value="ORC16058.1"/>
    <property type="molecule type" value="Genomic_DNA"/>
</dbReference>
<organism evidence="2 3">
    <name type="scientific">Rothia nasimurium</name>
    <dbReference type="NCBI Taxonomy" id="85336"/>
    <lineage>
        <taxon>Bacteria</taxon>
        <taxon>Bacillati</taxon>
        <taxon>Actinomycetota</taxon>
        <taxon>Actinomycetes</taxon>
        <taxon>Micrococcales</taxon>
        <taxon>Micrococcaceae</taxon>
        <taxon>Rothia</taxon>
    </lineage>
</organism>
<accession>A0A1Y1RN97</accession>
<evidence type="ECO:0000313" key="2">
    <source>
        <dbReference type="EMBL" id="ORC16058.1"/>
    </source>
</evidence>
<evidence type="ECO:0000313" key="3">
    <source>
        <dbReference type="Proteomes" id="UP000192359"/>
    </source>
</evidence>
<keyword evidence="1" id="KW-1133">Transmembrane helix</keyword>
<keyword evidence="3" id="KW-1185">Reference proteome</keyword>
<feature type="transmembrane region" description="Helical" evidence="1">
    <location>
        <begin position="47"/>
        <end position="70"/>
    </location>
</feature>
<evidence type="ECO:0008006" key="4">
    <source>
        <dbReference type="Google" id="ProtNLM"/>
    </source>
</evidence>
<reference evidence="2 3" key="1">
    <citation type="submission" date="2016-05" db="EMBL/GenBank/DDBJ databases">
        <title>Draft genome sequence of a porcine commensal Rothia nasimurium.</title>
        <authorList>
            <person name="Gaiser R.A."/>
            <person name="Van Baarlen P."/>
            <person name="Wells J.M."/>
        </authorList>
    </citation>
    <scope>NUCLEOTIDE SEQUENCE [LARGE SCALE GENOMIC DNA]</scope>
    <source>
        <strain evidence="2 3">PT-32</strain>
    </source>
</reference>
<feature type="transmembrane region" description="Helical" evidence="1">
    <location>
        <begin position="82"/>
        <end position="102"/>
    </location>
</feature>
<protein>
    <recommendedName>
        <fullName evidence="4">DUF3021 domain-containing protein</fullName>
    </recommendedName>
</protein>